<evidence type="ECO:0000256" key="2">
    <source>
        <dbReference type="ARBA" id="ARBA00022723"/>
    </source>
</evidence>
<evidence type="ECO:0000256" key="1">
    <source>
        <dbReference type="ARBA" id="ARBA00001946"/>
    </source>
</evidence>
<dbReference type="InterPro" id="IPR036412">
    <property type="entry name" value="HAD-like_sf"/>
</dbReference>
<dbReference type="SUPFAM" id="SSF56784">
    <property type="entry name" value="HAD-like"/>
    <property type="match status" value="1"/>
</dbReference>
<evidence type="ECO:0000256" key="3">
    <source>
        <dbReference type="ARBA" id="ARBA00022801"/>
    </source>
</evidence>
<dbReference type="InterPro" id="IPR023214">
    <property type="entry name" value="HAD_sf"/>
</dbReference>
<evidence type="ECO:0000256" key="4">
    <source>
        <dbReference type="ARBA" id="ARBA00022842"/>
    </source>
</evidence>
<organism evidence="5 6">
    <name type="scientific">Rehmannia glutinosa</name>
    <name type="common">Chinese foxglove</name>
    <dbReference type="NCBI Taxonomy" id="99300"/>
    <lineage>
        <taxon>Eukaryota</taxon>
        <taxon>Viridiplantae</taxon>
        <taxon>Streptophyta</taxon>
        <taxon>Embryophyta</taxon>
        <taxon>Tracheophyta</taxon>
        <taxon>Spermatophyta</taxon>
        <taxon>Magnoliopsida</taxon>
        <taxon>eudicotyledons</taxon>
        <taxon>Gunneridae</taxon>
        <taxon>Pentapetalae</taxon>
        <taxon>asterids</taxon>
        <taxon>lamiids</taxon>
        <taxon>Lamiales</taxon>
        <taxon>Orobanchaceae</taxon>
        <taxon>Rehmannieae</taxon>
        <taxon>Rehmannia</taxon>
    </lineage>
</organism>
<dbReference type="PANTHER" id="PTHR20889:SF19">
    <property type="entry name" value="THIAMINE PHOSPHATE PHOSPHATASE-LIKE PROTEIN"/>
    <property type="match status" value="1"/>
</dbReference>
<dbReference type="PANTHER" id="PTHR20889">
    <property type="entry name" value="PHOSPHATASE, ORPHAN 1, 2"/>
    <property type="match status" value="1"/>
</dbReference>
<keyword evidence="6" id="KW-1185">Reference proteome</keyword>
<proteinExistence type="predicted"/>
<accession>A0ABR0WJJ6</accession>
<evidence type="ECO:0000313" key="5">
    <source>
        <dbReference type="EMBL" id="KAK6147756.1"/>
    </source>
</evidence>
<comment type="cofactor">
    <cofactor evidence="1">
        <name>Mg(2+)</name>
        <dbReference type="ChEBI" id="CHEBI:18420"/>
    </cofactor>
</comment>
<keyword evidence="3" id="KW-0378">Hydrolase</keyword>
<dbReference type="InterPro" id="IPR006384">
    <property type="entry name" value="HAD_hydro_PyrdxlP_Pase-like"/>
</dbReference>
<sequence length="241" mass="27533">MAGEIVIIFDFDRTLIEDDSDRWVLTNMGLTELFNQLRPTLPWNSLMDRMLEELHIQGKTVDDITECLKGVPLHPRVIEVIKSAKALGCDLKVVSDSNMFYIKTILEHYRIYNYFSEIVTNPTAVDLGQLRVFPYHDAASSHSCDLCPPNLCKGRVIEHIQASIYKSQSKRIIYVGDGRNDFCPTLKLVAGDCIMPRKNFPLWSRIMKNSELVKAKVYDWGDSEDLAKTLLQVINSMSDED</sequence>
<dbReference type="InterPro" id="IPR016965">
    <property type="entry name" value="Pase_PHOSPHO-typ"/>
</dbReference>
<dbReference type="Proteomes" id="UP001318860">
    <property type="component" value="Unassembled WGS sequence"/>
</dbReference>
<dbReference type="EMBL" id="JABTTQ020000010">
    <property type="protein sequence ID" value="KAK6147756.1"/>
    <property type="molecule type" value="Genomic_DNA"/>
</dbReference>
<gene>
    <name evidence="5" type="ORF">DH2020_018668</name>
</gene>
<dbReference type="PIRSF" id="PIRSF031051">
    <property type="entry name" value="PyrdxlP_Pase_PHOSPHO2"/>
    <property type="match status" value="1"/>
</dbReference>
<keyword evidence="2" id="KW-0479">Metal-binding</keyword>
<keyword evidence="4" id="KW-0460">Magnesium</keyword>
<dbReference type="NCBIfam" id="TIGR01489">
    <property type="entry name" value="DKMTPPase-SF"/>
    <property type="match status" value="1"/>
</dbReference>
<comment type="caution">
    <text evidence="5">The sequence shown here is derived from an EMBL/GenBank/DDBJ whole genome shotgun (WGS) entry which is preliminary data.</text>
</comment>
<dbReference type="Gene3D" id="3.40.50.1000">
    <property type="entry name" value="HAD superfamily/HAD-like"/>
    <property type="match status" value="1"/>
</dbReference>
<reference evidence="5 6" key="1">
    <citation type="journal article" date="2021" name="Comput. Struct. Biotechnol. J.">
        <title>De novo genome assembly of the potent medicinal plant Rehmannia glutinosa using nanopore technology.</title>
        <authorList>
            <person name="Ma L."/>
            <person name="Dong C."/>
            <person name="Song C."/>
            <person name="Wang X."/>
            <person name="Zheng X."/>
            <person name="Niu Y."/>
            <person name="Chen S."/>
            <person name="Feng W."/>
        </authorList>
    </citation>
    <scope>NUCLEOTIDE SEQUENCE [LARGE SCALE GENOMIC DNA]</scope>
    <source>
        <strain evidence="5">DH-2019</strain>
    </source>
</reference>
<name>A0ABR0WJJ6_REHGL</name>
<dbReference type="Pfam" id="PF06888">
    <property type="entry name" value="Put_Phosphatase"/>
    <property type="match status" value="1"/>
</dbReference>
<dbReference type="NCBIfam" id="TIGR01488">
    <property type="entry name" value="HAD-SF-IB"/>
    <property type="match status" value="1"/>
</dbReference>
<protein>
    <submittedName>
        <fullName evidence="5">Uncharacterized protein</fullName>
    </submittedName>
</protein>
<evidence type="ECO:0000313" key="6">
    <source>
        <dbReference type="Proteomes" id="UP001318860"/>
    </source>
</evidence>